<protein>
    <submittedName>
        <fullName evidence="2">DUF695 domain-containing protein</fullName>
    </submittedName>
</protein>
<comment type="caution">
    <text evidence="2">The sequence shown here is derived from an EMBL/GenBank/DDBJ whole genome shotgun (WGS) entry which is preliminary data.</text>
</comment>
<dbReference type="RefSeq" id="WP_187074391.1">
    <property type="nucleotide sequence ID" value="NZ_JACORT010000001.1"/>
</dbReference>
<organism evidence="2 3">
    <name type="scientific">Ramlibacter cellulosilyticus</name>
    <dbReference type="NCBI Taxonomy" id="2764187"/>
    <lineage>
        <taxon>Bacteria</taxon>
        <taxon>Pseudomonadati</taxon>
        <taxon>Pseudomonadota</taxon>
        <taxon>Betaproteobacteria</taxon>
        <taxon>Burkholderiales</taxon>
        <taxon>Comamonadaceae</taxon>
        <taxon>Ramlibacter</taxon>
    </lineage>
</organism>
<feature type="domain" description="DUF695" evidence="1">
    <location>
        <begin position="35"/>
        <end position="135"/>
    </location>
</feature>
<evidence type="ECO:0000313" key="2">
    <source>
        <dbReference type="EMBL" id="MBC5781639.1"/>
    </source>
</evidence>
<dbReference type="EMBL" id="JACORT010000001">
    <property type="protein sequence ID" value="MBC5781639.1"/>
    <property type="molecule type" value="Genomic_DNA"/>
</dbReference>
<dbReference type="Proteomes" id="UP000608513">
    <property type="component" value="Unassembled WGS sequence"/>
</dbReference>
<accession>A0A923MP43</accession>
<dbReference type="Pfam" id="PF05117">
    <property type="entry name" value="DUF695"/>
    <property type="match status" value="1"/>
</dbReference>
<dbReference type="AlphaFoldDB" id="A0A923MP43"/>
<keyword evidence="3" id="KW-1185">Reference proteome</keyword>
<sequence>MANPRAWLHARSTHADLPIYFRRPAVPVAEFDALRPKYPRLLSVTHHLGHVMGSGLPEPAYNESLAALDAALTGPFDDEVDGLVALVETFAGKRTYYVYLAPAFEADAFMAGVAARFSAQKLSWKLHDDPTWRLFNGYAKDFQFA</sequence>
<evidence type="ECO:0000313" key="3">
    <source>
        <dbReference type="Proteomes" id="UP000608513"/>
    </source>
</evidence>
<proteinExistence type="predicted"/>
<dbReference type="InterPro" id="IPR016097">
    <property type="entry name" value="DUF695"/>
</dbReference>
<gene>
    <name evidence="2" type="ORF">H8N03_01705</name>
</gene>
<evidence type="ECO:0000259" key="1">
    <source>
        <dbReference type="Pfam" id="PF05117"/>
    </source>
</evidence>
<name>A0A923MP43_9BURK</name>
<reference evidence="2" key="1">
    <citation type="submission" date="2020-08" db="EMBL/GenBank/DDBJ databases">
        <title>Ramlibacter sp. USB13 16S ribosomal RNA gene genome sequencing and assembly.</title>
        <authorList>
            <person name="Kang M."/>
        </authorList>
    </citation>
    <scope>NUCLEOTIDE SEQUENCE</scope>
    <source>
        <strain evidence="2">USB13</strain>
    </source>
</reference>